<dbReference type="RefSeq" id="WP_380148474.1">
    <property type="nucleotide sequence ID" value="NZ_JBHUOR010000129.1"/>
</dbReference>
<keyword evidence="2" id="KW-1185">Reference proteome</keyword>
<dbReference type="Proteomes" id="UP001597568">
    <property type="component" value="Unassembled WGS sequence"/>
</dbReference>
<gene>
    <name evidence="1" type="ORF">ACFSY7_15245</name>
</gene>
<protein>
    <submittedName>
        <fullName evidence="1">Uncharacterized protein</fullName>
    </submittedName>
</protein>
<evidence type="ECO:0000313" key="2">
    <source>
        <dbReference type="Proteomes" id="UP001597568"/>
    </source>
</evidence>
<dbReference type="EMBL" id="JBHUOR010000129">
    <property type="protein sequence ID" value="MFD2869847.1"/>
    <property type="molecule type" value="Genomic_DNA"/>
</dbReference>
<comment type="caution">
    <text evidence="1">The sequence shown here is derived from an EMBL/GenBank/DDBJ whole genome shotgun (WGS) entry which is preliminary data.</text>
</comment>
<accession>A0ABW5Y3E5</accession>
<reference evidence="2" key="1">
    <citation type="journal article" date="2019" name="Int. J. Syst. Evol. Microbiol.">
        <title>The Global Catalogue of Microorganisms (GCM) 10K type strain sequencing project: providing services to taxonomists for standard genome sequencing and annotation.</title>
        <authorList>
            <consortium name="The Broad Institute Genomics Platform"/>
            <consortium name="The Broad Institute Genome Sequencing Center for Infectious Disease"/>
            <person name="Wu L."/>
            <person name="Ma J."/>
        </authorList>
    </citation>
    <scope>NUCLEOTIDE SEQUENCE [LARGE SCALE GENOMIC DNA]</scope>
    <source>
        <strain evidence="2">KCTC 33522</strain>
    </source>
</reference>
<name>A0ABW5Y3E5_9BACL</name>
<evidence type="ECO:0000313" key="1">
    <source>
        <dbReference type="EMBL" id="MFD2869847.1"/>
    </source>
</evidence>
<sequence length="88" mass="9851">MSALAEGFEQIDIFTVLREINDIELIEKKINGLMPGSKISTATCEVESENKFIVVRSCDFEELFTSTDSALKYIKSYFEGNKKSASSN</sequence>
<organism evidence="1 2">
    <name type="scientific">Kurthia populi</name>
    <dbReference type="NCBI Taxonomy" id="1562132"/>
    <lineage>
        <taxon>Bacteria</taxon>
        <taxon>Bacillati</taxon>
        <taxon>Bacillota</taxon>
        <taxon>Bacilli</taxon>
        <taxon>Bacillales</taxon>
        <taxon>Caryophanaceae</taxon>
        <taxon>Kurthia</taxon>
    </lineage>
</organism>
<proteinExistence type="predicted"/>